<dbReference type="RefSeq" id="XP_009172341.1">
    <property type="nucleotide sequence ID" value="XM_009174077.1"/>
</dbReference>
<dbReference type="CTD" id="20322490"/>
<organism evidence="1 2">
    <name type="scientific">Opisthorchis viverrini</name>
    <name type="common">Southeast Asian liver fluke</name>
    <dbReference type="NCBI Taxonomy" id="6198"/>
    <lineage>
        <taxon>Eukaryota</taxon>
        <taxon>Metazoa</taxon>
        <taxon>Spiralia</taxon>
        <taxon>Lophotrochozoa</taxon>
        <taxon>Platyhelminthes</taxon>
        <taxon>Trematoda</taxon>
        <taxon>Digenea</taxon>
        <taxon>Opisthorchiida</taxon>
        <taxon>Opisthorchiata</taxon>
        <taxon>Opisthorchiidae</taxon>
        <taxon>Opisthorchis</taxon>
    </lineage>
</organism>
<protein>
    <submittedName>
        <fullName evidence="1">Uncharacterized protein</fullName>
    </submittedName>
</protein>
<gene>
    <name evidence="1" type="ORF">T265_08311</name>
</gene>
<name>A0A074ZE18_OPIVI</name>
<sequence>MFRIDLVTSHVVSREDSTNSPPDRLVVRLLVVRSLAALGLAAPLWPSWQRCTLWNEVPVSVARGIIAALKPDHHVKFAAQHNKLPCTSYEAPESLEPSKSWLEHV</sequence>
<reference evidence="1 2" key="1">
    <citation type="submission" date="2013-11" db="EMBL/GenBank/DDBJ databases">
        <title>Opisthorchis viverrini - life in the bile duct.</title>
        <authorList>
            <person name="Young N.D."/>
            <person name="Nagarajan N."/>
            <person name="Lin S.J."/>
            <person name="Korhonen P.K."/>
            <person name="Jex A.R."/>
            <person name="Hall R.S."/>
            <person name="Safavi-Hemami H."/>
            <person name="Kaewkong W."/>
            <person name="Bertrand D."/>
            <person name="Gao S."/>
            <person name="Seet Q."/>
            <person name="Wongkham S."/>
            <person name="Teh B.T."/>
            <person name="Wongkham C."/>
            <person name="Intapan P.M."/>
            <person name="Maleewong W."/>
            <person name="Yang X."/>
            <person name="Hu M."/>
            <person name="Wang Z."/>
            <person name="Hofmann A."/>
            <person name="Sternberg P.W."/>
            <person name="Tan P."/>
            <person name="Wang J."/>
            <person name="Gasser R.B."/>
        </authorList>
    </citation>
    <scope>NUCLEOTIDE SEQUENCE [LARGE SCALE GENOMIC DNA]</scope>
</reference>
<evidence type="ECO:0000313" key="1">
    <source>
        <dbReference type="EMBL" id="KER23892.1"/>
    </source>
</evidence>
<proteinExistence type="predicted"/>
<dbReference type="GeneID" id="20322490"/>
<dbReference type="EMBL" id="KL596830">
    <property type="protein sequence ID" value="KER23892.1"/>
    <property type="molecule type" value="Genomic_DNA"/>
</dbReference>
<evidence type="ECO:0000313" key="2">
    <source>
        <dbReference type="Proteomes" id="UP000054324"/>
    </source>
</evidence>
<keyword evidence="2" id="KW-1185">Reference proteome</keyword>
<dbReference type="Proteomes" id="UP000054324">
    <property type="component" value="Unassembled WGS sequence"/>
</dbReference>
<dbReference type="AlphaFoldDB" id="A0A074ZE18"/>
<dbReference type="KEGG" id="ovi:T265_08311"/>
<accession>A0A074ZE18</accession>